<dbReference type="InterPro" id="IPR013922">
    <property type="entry name" value="Cyclin_PHO80-like"/>
</dbReference>
<dbReference type="GO" id="GO:0005634">
    <property type="term" value="C:nucleus"/>
    <property type="evidence" value="ECO:0007669"/>
    <property type="project" value="TreeGrafter"/>
</dbReference>
<dbReference type="PANTHER" id="PTHR15615">
    <property type="match status" value="1"/>
</dbReference>
<dbReference type="AlphaFoldDB" id="A0A5C2S4B0"/>
<dbReference type="STRING" id="1328759.A0A5C2S4B0"/>
<gene>
    <name evidence="2" type="ORF">L227DRAFT_506287</name>
</gene>
<proteinExistence type="predicted"/>
<dbReference type="Pfam" id="PF00134">
    <property type="entry name" value="Cyclin_N"/>
    <property type="match status" value="1"/>
</dbReference>
<dbReference type="Proteomes" id="UP000313359">
    <property type="component" value="Unassembled WGS sequence"/>
</dbReference>
<evidence type="ECO:0000313" key="3">
    <source>
        <dbReference type="Proteomes" id="UP000313359"/>
    </source>
</evidence>
<feature type="non-terminal residue" evidence="2">
    <location>
        <position position="172"/>
    </location>
</feature>
<dbReference type="GO" id="GO:0019901">
    <property type="term" value="F:protein kinase binding"/>
    <property type="evidence" value="ECO:0007669"/>
    <property type="project" value="InterPro"/>
</dbReference>
<dbReference type="CDD" id="cd20557">
    <property type="entry name" value="CYCLIN_ScPCL1-like"/>
    <property type="match status" value="1"/>
</dbReference>
<evidence type="ECO:0000313" key="2">
    <source>
        <dbReference type="EMBL" id="RPD57749.1"/>
    </source>
</evidence>
<accession>A0A5C2S4B0</accession>
<dbReference type="InterPro" id="IPR036915">
    <property type="entry name" value="Cyclin-like_sf"/>
</dbReference>
<dbReference type="Gene3D" id="1.10.472.10">
    <property type="entry name" value="Cyclin-like"/>
    <property type="match status" value="1"/>
</dbReference>
<name>A0A5C2S4B0_9APHY</name>
<dbReference type="GO" id="GO:0000307">
    <property type="term" value="C:cyclin-dependent protein kinase holoenzyme complex"/>
    <property type="evidence" value="ECO:0007669"/>
    <property type="project" value="TreeGrafter"/>
</dbReference>
<keyword evidence="3" id="KW-1185">Reference proteome</keyword>
<dbReference type="EMBL" id="ML122279">
    <property type="protein sequence ID" value="RPD57749.1"/>
    <property type="molecule type" value="Genomic_DNA"/>
</dbReference>
<dbReference type="InterPro" id="IPR006671">
    <property type="entry name" value="Cyclin_N"/>
</dbReference>
<dbReference type="GO" id="GO:0016538">
    <property type="term" value="F:cyclin-dependent protein serine/threonine kinase regulator activity"/>
    <property type="evidence" value="ECO:0007669"/>
    <property type="project" value="TreeGrafter"/>
</dbReference>
<dbReference type="PANTHER" id="PTHR15615:SF108">
    <property type="entry name" value="PROTEIN CNPPD1"/>
    <property type="match status" value="1"/>
</dbReference>
<sequence>MAGKVPRNRIGGSREVPPWRQVAVPSTDPYFGFEVLAKTCARFLAHHFKIFAPPEGVMPLDKFIAWVIYRTRYRSSTTFAALYLTGLLKERFQDLIVSHSRLTCHRLFLASFMVASKSIHDDTYTNKSFAELADKKIATVSDINTMEREILRYIDWKVNISNEVIEEFRRMV</sequence>
<evidence type="ECO:0000259" key="1">
    <source>
        <dbReference type="Pfam" id="PF00134"/>
    </source>
</evidence>
<reference evidence="2" key="1">
    <citation type="journal article" date="2018" name="Genome Biol. Evol.">
        <title>Genomics and development of Lentinus tigrinus, a white-rot wood-decaying mushroom with dimorphic fruiting bodies.</title>
        <authorList>
            <person name="Wu B."/>
            <person name="Xu Z."/>
            <person name="Knudson A."/>
            <person name="Carlson A."/>
            <person name="Chen N."/>
            <person name="Kovaka S."/>
            <person name="LaButti K."/>
            <person name="Lipzen A."/>
            <person name="Pennachio C."/>
            <person name="Riley R."/>
            <person name="Schakwitz W."/>
            <person name="Umezawa K."/>
            <person name="Ohm R.A."/>
            <person name="Grigoriev I.V."/>
            <person name="Nagy L.G."/>
            <person name="Gibbons J."/>
            <person name="Hibbett D."/>
        </authorList>
    </citation>
    <scope>NUCLEOTIDE SEQUENCE [LARGE SCALE GENOMIC DNA]</scope>
    <source>
        <strain evidence="2">ALCF2SS1-6</strain>
    </source>
</reference>
<organism evidence="2 3">
    <name type="scientific">Lentinus tigrinus ALCF2SS1-6</name>
    <dbReference type="NCBI Taxonomy" id="1328759"/>
    <lineage>
        <taxon>Eukaryota</taxon>
        <taxon>Fungi</taxon>
        <taxon>Dikarya</taxon>
        <taxon>Basidiomycota</taxon>
        <taxon>Agaricomycotina</taxon>
        <taxon>Agaricomycetes</taxon>
        <taxon>Polyporales</taxon>
        <taxon>Polyporaceae</taxon>
        <taxon>Lentinus</taxon>
    </lineage>
</organism>
<dbReference type="OrthoDB" id="244495at2759"/>
<feature type="domain" description="Cyclin N-terminal" evidence="1">
    <location>
        <begin position="78"/>
        <end position="159"/>
    </location>
</feature>
<protein>
    <recommendedName>
        <fullName evidence="1">Cyclin N-terminal domain-containing protein</fullName>
    </recommendedName>
</protein>
<dbReference type="SUPFAM" id="SSF47954">
    <property type="entry name" value="Cyclin-like"/>
    <property type="match status" value="1"/>
</dbReference>